<proteinExistence type="predicted"/>
<keyword evidence="6 9" id="KW-0472">Membrane</keyword>
<keyword evidence="3 9" id="KW-1133">Transmembrane helix</keyword>
<accession>A0A1I6PBF5</accession>
<dbReference type="PANTHER" id="PTHR46796:SF13">
    <property type="entry name" value="HTH-TYPE TRANSCRIPTIONAL ACTIVATOR RHAS"/>
    <property type="match status" value="1"/>
</dbReference>
<feature type="transmembrane region" description="Helical" evidence="9">
    <location>
        <begin position="531"/>
        <end position="552"/>
    </location>
</feature>
<keyword evidence="5" id="KW-0238">DNA-binding</keyword>
<dbReference type="AlphaFoldDB" id="A0A1I6PBF5"/>
<name>A0A1I6PBF5_9ACTN</name>
<feature type="transmembrane region" description="Helical" evidence="9">
    <location>
        <begin position="429"/>
        <end position="454"/>
    </location>
</feature>
<dbReference type="InterPro" id="IPR004837">
    <property type="entry name" value="NaCa_Exmemb"/>
</dbReference>
<keyword evidence="7" id="KW-0804">Transcription</keyword>
<dbReference type="GO" id="GO:0043565">
    <property type="term" value="F:sequence-specific DNA binding"/>
    <property type="evidence" value="ECO:0007669"/>
    <property type="project" value="InterPro"/>
</dbReference>
<dbReference type="STRING" id="1176198.SAMN05444716_101398"/>
<protein>
    <submittedName>
        <fullName evidence="11">Ca2+/Na+ antiporter</fullName>
    </submittedName>
</protein>
<evidence type="ECO:0000256" key="7">
    <source>
        <dbReference type="ARBA" id="ARBA00023163"/>
    </source>
</evidence>
<evidence type="ECO:0000256" key="5">
    <source>
        <dbReference type="ARBA" id="ARBA00023125"/>
    </source>
</evidence>
<dbReference type="SUPFAM" id="SSF46689">
    <property type="entry name" value="Homeodomain-like"/>
    <property type="match status" value="2"/>
</dbReference>
<reference evidence="12" key="1">
    <citation type="submission" date="2016-10" db="EMBL/GenBank/DDBJ databases">
        <authorList>
            <person name="Varghese N."/>
            <person name="Submissions S."/>
        </authorList>
    </citation>
    <scope>NUCLEOTIDE SEQUENCE [LARGE SCALE GENOMIC DNA]</scope>
    <source>
        <strain evidence="12">CGMCC 4.7047</strain>
    </source>
</reference>
<evidence type="ECO:0000256" key="9">
    <source>
        <dbReference type="SAM" id="Phobius"/>
    </source>
</evidence>
<organism evidence="11 12">
    <name type="scientific">Streptomyces harbinensis</name>
    <dbReference type="NCBI Taxonomy" id="1176198"/>
    <lineage>
        <taxon>Bacteria</taxon>
        <taxon>Bacillati</taxon>
        <taxon>Actinomycetota</taxon>
        <taxon>Actinomycetes</taxon>
        <taxon>Kitasatosporales</taxon>
        <taxon>Streptomycetaceae</taxon>
        <taxon>Streptomyces</taxon>
    </lineage>
</organism>
<dbReference type="InterPro" id="IPR018060">
    <property type="entry name" value="HTH_AraC"/>
</dbReference>
<evidence type="ECO:0000256" key="4">
    <source>
        <dbReference type="ARBA" id="ARBA00023015"/>
    </source>
</evidence>
<feature type="region of interest" description="Disordered" evidence="8">
    <location>
        <begin position="347"/>
        <end position="375"/>
    </location>
</feature>
<keyword evidence="4" id="KW-0805">Transcription regulation</keyword>
<dbReference type="Pfam" id="PF12833">
    <property type="entry name" value="HTH_18"/>
    <property type="match status" value="1"/>
</dbReference>
<keyword evidence="12" id="KW-1185">Reference proteome</keyword>
<evidence type="ECO:0000313" key="11">
    <source>
        <dbReference type="EMBL" id="SFS37499.1"/>
    </source>
</evidence>
<comment type="subcellular location">
    <subcellularLocation>
        <location evidence="1">Membrane</location>
        <topology evidence="1">Multi-pass membrane protein</topology>
    </subcellularLocation>
</comment>
<feature type="transmembrane region" description="Helical" evidence="9">
    <location>
        <begin position="496"/>
        <end position="519"/>
    </location>
</feature>
<dbReference type="GO" id="GO:0016020">
    <property type="term" value="C:membrane"/>
    <property type="evidence" value="ECO:0007669"/>
    <property type="project" value="UniProtKB-SubCell"/>
</dbReference>
<feature type="compositionally biased region" description="Low complexity" evidence="8">
    <location>
        <begin position="354"/>
        <end position="363"/>
    </location>
</feature>
<evidence type="ECO:0000256" key="3">
    <source>
        <dbReference type="ARBA" id="ARBA00022989"/>
    </source>
</evidence>
<dbReference type="Pfam" id="PF01699">
    <property type="entry name" value="Na_Ca_ex"/>
    <property type="match status" value="2"/>
</dbReference>
<feature type="transmembrane region" description="Helical" evidence="9">
    <location>
        <begin position="558"/>
        <end position="580"/>
    </location>
</feature>
<feature type="transmembrane region" description="Helical" evidence="9">
    <location>
        <begin position="614"/>
        <end position="633"/>
    </location>
</feature>
<dbReference type="SMART" id="SM00342">
    <property type="entry name" value="HTH_ARAC"/>
    <property type="match status" value="1"/>
</dbReference>
<dbReference type="Gene3D" id="1.10.10.60">
    <property type="entry name" value="Homeodomain-like"/>
    <property type="match status" value="1"/>
</dbReference>
<dbReference type="PANTHER" id="PTHR46796">
    <property type="entry name" value="HTH-TYPE TRANSCRIPTIONAL ACTIVATOR RHAS-RELATED"/>
    <property type="match status" value="1"/>
</dbReference>
<keyword evidence="2 9" id="KW-0812">Transmembrane</keyword>
<feature type="transmembrane region" description="Helical" evidence="9">
    <location>
        <begin position="716"/>
        <end position="734"/>
    </location>
</feature>
<feature type="transmembrane region" description="Helical" evidence="9">
    <location>
        <begin position="645"/>
        <end position="662"/>
    </location>
</feature>
<evidence type="ECO:0000313" key="12">
    <source>
        <dbReference type="Proteomes" id="UP000198873"/>
    </source>
</evidence>
<dbReference type="InterPro" id="IPR044880">
    <property type="entry name" value="NCX_ion-bd_dom_sf"/>
</dbReference>
<feature type="transmembrane region" description="Helical" evidence="9">
    <location>
        <begin position="466"/>
        <end position="490"/>
    </location>
</feature>
<dbReference type="PROSITE" id="PS01124">
    <property type="entry name" value="HTH_ARAC_FAMILY_2"/>
    <property type="match status" value="1"/>
</dbReference>
<evidence type="ECO:0000259" key="10">
    <source>
        <dbReference type="PROSITE" id="PS01124"/>
    </source>
</evidence>
<dbReference type="InterPro" id="IPR011051">
    <property type="entry name" value="RmlC_Cupin_sf"/>
</dbReference>
<evidence type="ECO:0000256" key="2">
    <source>
        <dbReference type="ARBA" id="ARBA00022692"/>
    </source>
</evidence>
<dbReference type="Pfam" id="PF12852">
    <property type="entry name" value="Cupin_6"/>
    <property type="match status" value="1"/>
</dbReference>
<dbReference type="Proteomes" id="UP000198873">
    <property type="component" value="Unassembled WGS sequence"/>
</dbReference>
<dbReference type="GO" id="GO:0055085">
    <property type="term" value="P:transmembrane transport"/>
    <property type="evidence" value="ECO:0007669"/>
    <property type="project" value="InterPro"/>
</dbReference>
<dbReference type="GO" id="GO:0003700">
    <property type="term" value="F:DNA-binding transcription factor activity"/>
    <property type="evidence" value="ECO:0007669"/>
    <property type="project" value="InterPro"/>
</dbReference>
<dbReference type="InterPro" id="IPR009057">
    <property type="entry name" value="Homeodomain-like_sf"/>
</dbReference>
<dbReference type="Gene3D" id="1.20.1420.30">
    <property type="entry name" value="NCX, central ion-binding region"/>
    <property type="match status" value="2"/>
</dbReference>
<gene>
    <name evidence="11" type="ORF">SAMN05444716_101398</name>
</gene>
<feature type="transmembrane region" description="Helical" evidence="9">
    <location>
        <begin position="743"/>
        <end position="762"/>
    </location>
</feature>
<dbReference type="InterPro" id="IPR032783">
    <property type="entry name" value="AraC_lig"/>
</dbReference>
<sequence>MDVLAEALRISGARGALGVVLEAGGTWGQWLDSSPAAALHVVSRGTMWLHLPGGKPREVRAGDAVLVAPGTAHGIAGGSGTAMGPCDRKATDRALTDGSPLRLGSAPARTEVLILRYEQDPEVSTPVLTSLGGPLHVTGRESTQLSKTVELLTAELAQPQIGTTAAVNSIVDLLLIQFIRVWLARHPEQRAGSWLGALRDPVVRDALERVHARPEHPWTTASLATATAVSRTTLSRRFRSALGQTPGAYLTQWRMDLASVRLRDTDEPVESISGAVGYASPHAFSRAFRRARGIPPGRVPLPVPRVTAGWPRGLPGAVRVSAGSVPRRCVRGGRPSAFCPAGPGGQFRHDEGEPAGPAGFRPARGGGATTDSAPRRYRPAFRTGRLRMRVGGAGPMMEDGRRRAVRAGCPAVAGGGACVPDFLTSPWPLGWSVVLFLAAGALTVVGGVRLAGLGDTLADRTGQGEALFGAVFFGLMTSLSGIVMTTVTAAGNHPELAYSNAVGGIAAQTLAVAVADLAYRRVNLEHAAASLENVLFGSLLIGLLGIVLMAVYSPEITVLGVHPASLVLVGFYWGGLRLILDRRRPMWVAVRTRETVPDAPAAAVPAGERRTRTLWAEFVAVGATVMAGGWVIARAAETLVDSTGLRAGFVGAVFMGIVNALPEAVTAVAAVRRGAVTLAIAAVIGGNCLDVLNLVIGDIAYRGGSLYHTAQPDELLLTASALVMTTVLLGGLLVRQERGWWRLGFDGVLLVVIYAGTVAVLAF</sequence>
<evidence type="ECO:0000256" key="8">
    <source>
        <dbReference type="SAM" id="MobiDB-lite"/>
    </source>
</evidence>
<feature type="domain" description="HTH araC/xylS-type" evidence="10">
    <location>
        <begin position="204"/>
        <end position="302"/>
    </location>
</feature>
<dbReference type="SUPFAM" id="SSF51182">
    <property type="entry name" value="RmlC-like cupins"/>
    <property type="match status" value="1"/>
</dbReference>
<dbReference type="EMBL" id="FPAB01000001">
    <property type="protein sequence ID" value="SFS37499.1"/>
    <property type="molecule type" value="Genomic_DNA"/>
</dbReference>
<dbReference type="InterPro" id="IPR050204">
    <property type="entry name" value="AraC_XylS_family_regulators"/>
</dbReference>
<evidence type="ECO:0000256" key="6">
    <source>
        <dbReference type="ARBA" id="ARBA00023136"/>
    </source>
</evidence>
<feature type="transmembrane region" description="Helical" evidence="9">
    <location>
        <begin position="674"/>
        <end position="696"/>
    </location>
</feature>
<evidence type="ECO:0000256" key="1">
    <source>
        <dbReference type="ARBA" id="ARBA00004141"/>
    </source>
</evidence>